<evidence type="ECO:0000313" key="3">
    <source>
        <dbReference type="Proteomes" id="UP001634154"/>
    </source>
</evidence>
<feature type="transmembrane region" description="Helical" evidence="1">
    <location>
        <begin position="12"/>
        <end position="28"/>
    </location>
</feature>
<sequence length="44" mass="4914">MIIALDFNVSTAITIIISGMGITITLNIENRTLTTKVRFVEIFE</sequence>
<evidence type="ECO:0000256" key="1">
    <source>
        <dbReference type="SAM" id="Phobius"/>
    </source>
</evidence>
<reference evidence="2 3" key="1">
    <citation type="submission" date="2024-12" db="EMBL/GenBank/DDBJ databases">
        <title>Draft genome sequence of Chryseobacterium kwangjuense AG447.</title>
        <authorList>
            <person name="Cheptsov V.S."/>
            <person name="Belov A."/>
            <person name="Zavarzina A.G."/>
        </authorList>
    </citation>
    <scope>NUCLEOTIDE SEQUENCE [LARGE SCALE GENOMIC DNA]</scope>
    <source>
        <strain evidence="2 3">AG447</strain>
    </source>
</reference>
<comment type="caution">
    <text evidence="2">The sequence shown here is derived from an EMBL/GenBank/DDBJ whole genome shotgun (WGS) entry which is preliminary data.</text>
</comment>
<dbReference type="EMBL" id="JBJXVJ010000001">
    <property type="protein sequence ID" value="MFN1216355.1"/>
    <property type="molecule type" value="Genomic_DNA"/>
</dbReference>
<keyword evidence="1" id="KW-0812">Transmembrane</keyword>
<gene>
    <name evidence="2" type="ORF">ACKW6Q_05140</name>
</gene>
<keyword evidence="3" id="KW-1185">Reference proteome</keyword>
<protein>
    <submittedName>
        <fullName evidence="2">Uncharacterized protein</fullName>
    </submittedName>
</protein>
<proteinExistence type="predicted"/>
<evidence type="ECO:0000313" key="2">
    <source>
        <dbReference type="EMBL" id="MFN1216355.1"/>
    </source>
</evidence>
<keyword evidence="1" id="KW-1133">Transmembrane helix</keyword>
<name>A0ABW9K1K6_9FLAO</name>
<organism evidence="2 3">
    <name type="scientific">Chryseobacterium kwangjuense</name>
    <dbReference type="NCBI Taxonomy" id="267125"/>
    <lineage>
        <taxon>Bacteria</taxon>
        <taxon>Pseudomonadati</taxon>
        <taxon>Bacteroidota</taxon>
        <taxon>Flavobacteriia</taxon>
        <taxon>Flavobacteriales</taxon>
        <taxon>Weeksellaceae</taxon>
        <taxon>Chryseobacterium group</taxon>
        <taxon>Chryseobacterium</taxon>
    </lineage>
</organism>
<accession>A0ABW9K1K6</accession>
<dbReference type="Proteomes" id="UP001634154">
    <property type="component" value="Unassembled WGS sequence"/>
</dbReference>
<keyword evidence="1" id="KW-0472">Membrane</keyword>
<dbReference type="RefSeq" id="WP_409355958.1">
    <property type="nucleotide sequence ID" value="NZ_JBJXVJ010000001.1"/>
</dbReference>